<dbReference type="Gene3D" id="1.10.8.850">
    <property type="entry name" value="Histone-lysine N methyltransferase , C-terminal domain-like"/>
    <property type="match status" value="1"/>
</dbReference>
<dbReference type="Proteomes" id="UP001161247">
    <property type="component" value="Chromosome 1"/>
</dbReference>
<dbReference type="InterPro" id="IPR018848">
    <property type="entry name" value="WIYLD_domain"/>
</dbReference>
<feature type="region of interest" description="Disordered" evidence="1">
    <location>
        <begin position="118"/>
        <end position="165"/>
    </location>
</feature>
<reference evidence="3" key="1">
    <citation type="submission" date="2023-03" db="EMBL/GenBank/DDBJ databases">
        <authorList>
            <person name="Julca I."/>
        </authorList>
    </citation>
    <scope>NUCLEOTIDE SEQUENCE</scope>
</reference>
<protein>
    <submittedName>
        <fullName evidence="3">OLC1v1026756C1</fullName>
    </submittedName>
</protein>
<accession>A0AAV1C8J2</accession>
<evidence type="ECO:0000256" key="1">
    <source>
        <dbReference type="SAM" id="MobiDB-lite"/>
    </source>
</evidence>
<keyword evidence="4" id="KW-1185">Reference proteome</keyword>
<evidence type="ECO:0000313" key="4">
    <source>
        <dbReference type="Proteomes" id="UP001161247"/>
    </source>
</evidence>
<name>A0AAV1C8J2_OLDCO</name>
<proteinExistence type="predicted"/>
<gene>
    <name evidence="3" type="ORF">OLC1_LOCUS3544</name>
</gene>
<organism evidence="3 4">
    <name type="scientific">Oldenlandia corymbosa var. corymbosa</name>
    <dbReference type="NCBI Taxonomy" id="529605"/>
    <lineage>
        <taxon>Eukaryota</taxon>
        <taxon>Viridiplantae</taxon>
        <taxon>Streptophyta</taxon>
        <taxon>Embryophyta</taxon>
        <taxon>Tracheophyta</taxon>
        <taxon>Spermatophyta</taxon>
        <taxon>Magnoliopsida</taxon>
        <taxon>eudicotyledons</taxon>
        <taxon>Gunneridae</taxon>
        <taxon>Pentapetalae</taxon>
        <taxon>asterids</taxon>
        <taxon>lamiids</taxon>
        <taxon>Gentianales</taxon>
        <taxon>Rubiaceae</taxon>
        <taxon>Rubioideae</taxon>
        <taxon>Spermacoceae</taxon>
        <taxon>Hedyotis-Oldenlandia complex</taxon>
        <taxon>Oldenlandia</taxon>
    </lineage>
</organism>
<evidence type="ECO:0000313" key="3">
    <source>
        <dbReference type="EMBL" id="CAI9091671.1"/>
    </source>
</evidence>
<feature type="domain" description="WIYLD" evidence="2">
    <location>
        <begin position="8"/>
        <end position="67"/>
    </location>
</feature>
<dbReference type="PANTHER" id="PTHR34271">
    <property type="entry name" value="NUCLEOLAR HISTONE METHYLTRANSFERASE-RELATED PROTEIN"/>
    <property type="match status" value="1"/>
</dbReference>
<sequence length="330" mass="35194">MAPPRRRKVGSFRIDAALAAMRPMGFPDSVVRKRVRELLKVYGSGDEGWYFIEECSYKLLIETLLDDGHGLPGTESAGNLLTDGPGNREMIPQDGLGLSEPESAGGLLIDGAENRETIPEDGHWLPEPESAGNLLTDGADSSKGNGLGSSSEQQDSEDQGVGGNSCLTEIMHKTTENHSQDVAEAKSELELAPISVPTPVNLVGEETTNPDLEYAPISVLPIDPVTAKITRPELDFAPISVPIPIDHVSAKITKSELDAAPISVTLPGGHVATKTMKSEPGFAPFSVPMPTHRVAAKRIRKPCFGWISDDGDDDDEFILLRPAAAGTNLS</sequence>
<dbReference type="AlphaFoldDB" id="A0AAV1C8J2"/>
<dbReference type="InterPro" id="IPR043017">
    <property type="entry name" value="WIYLD_dom_sf"/>
</dbReference>
<dbReference type="EMBL" id="OX459118">
    <property type="protein sequence ID" value="CAI9091671.1"/>
    <property type="molecule type" value="Genomic_DNA"/>
</dbReference>
<evidence type="ECO:0000259" key="2">
    <source>
        <dbReference type="Pfam" id="PF10440"/>
    </source>
</evidence>
<dbReference type="Pfam" id="PF10440">
    <property type="entry name" value="WIYLD"/>
    <property type="match status" value="1"/>
</dbReference>
<dbReference type="PANTHER" id="PTHR34271:SF1">
    <property type="entry name" value="NUCLEOLAR HISTONE METHYLTRANSFERASE-RELATED PROTEIN"/>
    <property type="match status" value="1"/>
</dbReference>